<dbReference type="InterPro" id="IPR017941">
    <property type="entry name" value="Rieske_2Fe-2S"/>
</dbReference>
<name>A0A2M7G4Q3_9BACT</name>
<dbReference type="GO" id="GO:0046872">
    <property type="term" value="F:metal ion binding"/>
    <property type="evidence" value="ECO:0007669"/>
    <property type="project" value="UniProtKB-KW"/>
</dbReference>
<protein>
    <recommendedName>
        <fullName evidence="5">Rieske domain-containing protein</fullName>
    </recommendedName>
</protein>
<dbReference type="SUPFAM" id="SSF50022">
    <property type="entry name" value="ISP domain"/>
    <property type="match status" value="1"/>
</dbReference>
<dbReference type="Proteomes" id="UP000231019">
    <property type="component" value="Unassembled WGS sequence"/>
</dbReference>
<evidence type="ECO:0000256" key="4">
    <source>
        <dbReference type="ARBA" id="ARBA00023014"/>
    </source>
</evidence>
<reference evidence="6 7" key="1">
    <citation type="submission" date="2017-09" db="EMBL/GenBank/DDBJ databases">
        <title>Depth-based differentiation of microbial function through sediment-hosted aquifers and enrichment of novel symbionts in the deep terrestrial subsurface.</title>
        <authorList>
            <person name="Probst A.J."/>
            <person name="Ladd B."/>
            <person name="Jarett J.K."/>
            <person name="Geller-Mcgrath D.E."/>
            <person name="Sieber C.M."/>
            <person name="Emerson J.B."/>
            <person name="Anantharaman K."/>
            <person name="Thomas B.C."/>
            <person name="Malmstrom R."/>
            <person name="Stieglmeier M."/>
            <person name="Klingl A."/>
            <person name="Woyke T."/>
            <person name="Ryan C.M."/>
            <person name="Banfield J.F."/>
        </authorList>
    </citation>
    <scope>NUCLEOTIDE SEQUENCE [LARGE SCALE GENOMIC DNA]</scope>
    <source>
        <strain evidence="6">CG17_big_fil_post_rev_8_21_14_2_50_48_46</strain>
    </source>
</reference>
<dbReference type="GO" id="GO:0051537">
    <property type="term" value="F:2 iron, 2 sulfur cluster binding"/>
    <property type="evidence" value="ECO:0007669"/>
    <property type="project" value="UniProtKB-KW"/>
</dbReference>
<dbReference type="PANTHER" id="PTHR21496:SF23">
    <property type="entry name" value="3-PHENYLPROPIONATE_CINNAMIC ACID DIOXYGENASE FERREDOXIN SUBUNIT"/>
    <property type="match status" value="1"/>
</dbReference>
<evidence type="ECO:0000259" key="5">
    <source>
        <dbReference type="PROSITE" id="PS51296"/>
    </source>
</evidence>
<dbReference type="PROSITE" id="PS51296">
    <property type="entry name" value="RIESKE"/>
    <property type="match status" value="1"/>
</dbReference>
<evidence type="ECO:0000313" key="6">
    <source>
        <dbReference type="EMBL" id="PIW16827.1"/>
    </source>
</evidence>
<dbReference type="AlphaFoldDB" id="A0A2M7G4Q3"/>
<evidence type="ECO:0000256" key="2">
    <source>
        <dbReference type="ARBA" id="ARBA00022723"/>
    </source>
</evidence>
<dbReference type="InterPro" id="IPR036922">
    <property type="entry name" value="Rieske_2Fe-2S_sf"/>
</dbReference>
<sequence length="109" mass="12542">MKHLSSEEWIIACTLKKLEREQRVELMIQSHVILILLNESQPLALLNRCPHQGYPLSSSRLDAEQKILTCPFHEWSFSLLDGHCLQNQSQLQFFPLKVEAGMVCVKLSP</sequence>
<gene>
    <name evidence="6" type="ORF">COW36_11130</name>
</gene>
<keyword evidence="4" id="KW-0411">Iron-sulfur</keyword>
<comment type="caution">
    <text evidence="6">The sequence shown here is derived from an EMBL/GenBank/DDBJ whole genome shotgun (WGS) entry which is preliminary data.</text>
</comment>
<dbReference type="PANTHER" id="PTHR21496">
    <property type="entry name" value="FERREDOXIN-RELATED"/>
    <property type="match status" value="1"/>
</dbReference>
<dbReference type="CDD" id="cd03467">
    <property type="entry name" value="Rieske"/>
    <property type="match status" value="1"/>
</dbReference>
<accession>A0A2M7G4Q3</accession>
<dbReference type="EMBL" id="PFFQ01000034">
    <property type="protein sequence ID" value="PIW16827.1"/>
    <property type="molecule type" value="Genomic_DNA"/>
</dbReference>
<evidence type="ECO:0000256" key="3">
    <source>
        <dbReference type="ARBA" id="ARBA00023004"/>
    </source>
</evidence>
<organism evidence="6 7">
    <name type="scientific">bacterium (Candidatus Blackallbacteria) CG17_big_fil_post_rev_8_21_14_2_50_48_46</name>
    <dbReference type="NCBI Taxonomy" id="2014261"/>
    <lineage>
        <taxon>Bacteria</taxon>
        <taxon>Candidatus Blackallbacteria</taxon>
    </lineage>
</organism>
<dbReference type="Pfam" id="PF00355">
    <property type="entry name" value="Rieske"/>
    <property type="match status" value="1"/>
</dbReference>
<keyword evidence="2" id="KW-0479">Metal-binding</keyword>
<dbReference type="Gene3D" id="2.102.10.10">
    <property type="entry name" value="Rieske [2Fe-2S] iron-sulphur domain"/>
    <property type="match status" value="1"/>
</dbReference>
<evidence type="ECO:0000313" key="7">
    <source>
        <dbReference type="Proteomes" id="UP000231019"/>
    </source>
</evidence>
<keyword evidence="1" id="KW-0001">2Fe-2S</keyword>
<keyword evidence="3" id="KW-0408">Iron</keyword>
<evidence type="ECO:0000256" key="1">
    <source>
        <dbReference type="ARBA" id="ARBA00022714"/>
    </source>
</evidence>
<feature type="domain" description="Rieske" evidence="5">
    <location>
        <begin position="9"/>
        <end position="105"/>
    </location>
</feature>
<proteinExistence type="predicted"/>